<sequence>MKFTNRLRSNNMDHISTRVFNEWKGSTRLKRSSTLQLDKDIRSRINLEHSSLDFVQEPLFPRKPISEIKFDEFSQDNLAITYTDGPSDKFLNKDGAGIFFLPPNGSKYHHKMNTGLIASNFTKEIIAIKEAVALYLNDSNISGHTDG</sequence>
<feature type="non-terminal residue" evidence="1">
    <location>
        <position position="147"/>
    </location>
</feature>
<comment type="caution">
    <text evidence="1">The sequence shown here is derived from an EMBL/GenBank/DDBJ whole genome shotgun (WGS) entry which is preliminary data.</text>
</comment>
<evidence type="ECO:0000313" key="1">
    <source>
        <dbReference type="EMBL" id="GIX81713.1"/>
    </source>
</evidence>
<dbReference type="AlphaFoldDB" id="A0AAV4NB52"/>
<gene>
    <name evidence="1" type="ORF">CEXT_393251</name>
</gene>
<proteinExistence type="predicted"/>
<accession>A0AAV4NB52</accession>
<evidence type="ECO:0008006" key="3">
    <source>
        <dbReference type="Google" id="ProtNLM"/>
    </source>
</evidence>
<reference evidence="1 2" key="1">
    <citation type="submission" date="2021-06" db="EMBL/GenBank/DDBJ databases">
        <title>Caerostris extrusa draft genome.</title>
        <authorList>
            <person name="Kono N."/>
            <person name="Arakawa K."/>
        </authorList>
    </citation>
    <scope>NUCLEOTIDE SEQUENCE [LARGE SCALE GENOMIC DNA]</scope>
</reference>
<evidence type="ECO:0000313" key="2">
    <source>
        <dbReference type="Proteomes" id="UP001054945"/>
    </source>
</evidence>
<dbReference type="EMBL" id="BPLR01020705">
    <property type="protein sequence ID" value="GIX81713.1"/>
    <property type="molecule type" value="Genomic_DNA"/>
</dbReference>
<dbReference type="Proteomes" id="UP001054945">
    <property type="component" value="Unassembled WGS sequence"/>
</dbReference>
<protein>
    <recommendedName>
        <fullName evidence="3">RNase H type-1 domain-containing protein</fullName>
    </recommendedName>
</protein>
<organism evidence="1 2">
    <name type="scientific">Caerostris extrusa</name>
    <name type="common">Bark spider</name>
    <name type="synonym">Caerostris bankana</name>
    <dbReference type="NCBI Taxonomy" id="172846"/>
    <lineage>
        <taxon>Eukaryota</taxon>
        <taxon>Metazoa</taxon>
        <taxon>Ecdysozoa</taxon>
        <taxon>Arthropoda</taxon>
        <taxon>Chelicerata</taxon>
        <taxon>Arachnida</taxon>
        <taxon>Araneae</taxon>
        <taxon>Araneomorphae</taxon>
        <taxon>Entelegynae</taxon>
        <taxon>Araneoidea</taxon>
        <taxon>Araneidae</taxon>
        <taxon>Caerostris</taxon>
    </lineage>
</organism>
<keyword evidence="2" id="KW-1185">Reference proteome</keyword>
<name>A0AAV4NB52_CAEEX</name>